<dbReference type="Gene3D" id="2.30.30.40">
    <property type="entry name" value="SH3 Domains"/>
    <property type="match status" value="1"/>
</dbReference>
<dbReference type="PROSITE" id="PS51781">
    <property type="entry name" value="SH3B"/>
    <property type="match status" value="1"/>
</dbReference>
<organism evidence="4 5">
    <name type="scientific">Pedobacter ginsengiterrae</name>
    <dbReference type="NCBI Taxonomy" id="871696"/>
    <lineage>
        <taxon>Bacteria</taxon>
        <taxon>Pseudomonadati</taxon>
        <taxon>Bacteroidota</taxon>
        <taxon>Sphingobacteriia</taxon>
        <taxon>Sphingobacteriales</taxon>
        <taxon>Sphingobacteriaceae</taxon>
        <taxon>Pedobacter</taxon>
    </lineage>
</organism>
<dbReference type="InterPro" id="IPR003646">
    <property type="entry name" value="SH3-like_bac-type"/>
</dbReference>
<name>A0ABP7PNH5_9SPHI</name>
<evidence type="ECO:0000313" key="5">
    <source>
        <dbReference type="Proteomes" id="UP001501081"/>
    </source>
</evidence>
<keyword evidence="1" id="KW-0728">SH3 domain</keyword>
<dbReference type="InterPro" id="IPR001452">
    <property type="entry name" value="SH3_domain"/>
</dbReference>
<comment type="caution">
    <text evidence="4">The sequence shown here is derived from an EMBL/GenBank/DDBJ whole genome shotgun (WGS) entry which is preliminary data.</text>
</comment>
<gene>
    <name evidence="4" type="ORF">GCM10022246_21760</name>
</gene>
<proteinExistence type="predicted"/>
<dbReference type="EMBL" id="BAABAK010000010">
    <property type="protein sequence ID" value="GAA3968666.1"/>
    <property type="molecule type" value="Genomic_DNA"/>
</dbReference>
<dbReference type="Pfam" id="PF08239">
    <property type="entry name" value="SH3_3"/>
    <property type="match status" value="1"/>
</dbReference>
<evidence type="ECO:0000259" key="3">
    <source>
        <dbReference type="PROSITE" id="PS51781"/>
    </source>
</evidence>
<sequence length="140" mass="15234">MALQDKYKALTDAAIAAGITDLAVREQDGILYVDGTAADGATKDNLWEIYNQIDPNFTSGDLVLNVNVAIDVAVTHAKVITQSSNLNIRKGPGTDQPIVGKAAHNEVITLVNRSNDLWWLVRTNDGEEGYCYAQYLEPQA</sequence>
<evidence type="ECO:0000256" key="1">
    <source>
        <dbReference type="ARBA" id="ARBA00022443"/>
    </source>
</evidence>
<dbReference type="PROSITE" id="PS50002">
    <property type="entry name" value="SH3"/>
    <property type="match status" value="1"/>
</dbReference>
<protein>
    <recommendedName>
        <fullName evidence="6">SH3 domain-containing protein</fullName>
    </recommendedName>
</protein>
<accession>A0ABP7PNH5</accession>
<reference evidence="5" key="1">
    <citation type="journal article" date="2019" name="Int. J. Syst. Evol. Microbiol.">
        <title>The Global Catalogue of Microorganisms (GCM) 10K type strain sequencing project: providing services to taxonomists for standard genome sequencing and annotation.</title>
        <authorList>
            <consortium name="The Broad Institute Genomics Platform"/>
            <consortium name="The Broad Institute Genome Sequencing Center for Infectious Disease"/>
            <person name="Wu L."/>
            <person name="Ma J."/>
        </authorList>
    </citation>
    <scope>NUCLEOTIDE SEQUENCE [LARGE SCALE GENOMIC DNA]</scope>
    <source>
        <strain evidence="5">JCM 17338</strain>
    </source>
</reference>
<keyword evidence="5" id="KW-1185">Reference proteome</keyword>
<dbReference type="RefSeq" id="WP_344766957.1">
    <property type="nucleotide sequence ID" value="NZ_BAABAK010000010.1"/>
</dbReference>
<evidence type="ECO:0000259" key="2">
    <source>
        <dbReference type="PROSITE" id="PS50002"/>
    </source>
</evidence>
<feature type="domain" description="SH3b" evidence="3">
    <location>
        <begin position="75"/>
        <end position="140"/>
    </location>
</feature>
<evidence type="ECO:0000313" key="4">
    <source>
        <dbReference type="EMBL" id="GAA3968666.1"/>
    </source>
</evidence>
<dbReference type="Proteomes" id="UP001501081">
    <property type="component" value="Unassembled WGS sequence"/>
</dbReference>
<dbReference type="InterPro" id="IPR036028">
    <property type="entry name" value="SH3-like_dom_sf"/>
</dbReference>
<dbReference type="SUPFAM" id="SSF50044">
    <property type="entry name" value="SH3-domain"/>
    <property type="match status" value="1"/>
</dbReference>
<evidence type="ECO:0008006" key="6">
    <source>
        <dbReference type="Google" id="ProtNLM"/>
    </source>
</evidence>
<feature type="domain" description="SH3" evidence="2">
    <location>
        <begin position="74"/>
        <end position="140"/>
    </location>
</feature>